<dbReference type="STRING" id="1433126.BN938_2917"/>
<name>A0A060RBL7_9BACT</name>
<evidence type="ECO:0000313" key="1">
    <source>
        <dbReference type="EMBL" id="CDN32982.1"/>
    </source>
</evidence>
<dbReference type="OrthoDB" id="1007454at2"/>
<dbReference type="KEGG" id="rbc:BN938_2917"/>
<protein>
    <submittedName>
        <fullName evidence="1">Uncharacterized protein</fullName>
    </submittedName>
</protein>
<accession>A0A060RBL7</accession>
<dbReference type="EMBL" id="HG934468">
    <property type="protein sequence ID" value="CDN32982.1"/>
    <property type="molecule type" value="Genomic_DNA"/>
</dbReference>
<dbReference type="HOGENOM" id="CLU_1842868_0_0_10"/>
<gene>
    <name evidence="1" type="ORF">BN938_2917</name>
</gene>
<dbReference type="eggNOG" id="ENOG50343CP">
    <property type="taxonomic scope" value="Bacteria"/>
</dbReference>
<keyword evidence="2" id="KW-1185">Reference proteome</keyword>
<dbReference type="AlphaFoldDB" id="A0A060RBL7"/>
<reference evidence="1 2" key="1">
    <citation type="journal article" date="2015" name="Genome Announc.">
        <title>Complete Genome Sequence of the Novel Leech Symbiont Mucinivorans hirudinis M3T.</title>
        <authorList>
            <person name="Nelson M.C."/>
            <person name="Bomar L."/>
            <person name="Graf J."/>
        </authorList>
    </citation>
    <scope>NUCLEOTIDE SEQUENCE [LARGE SCALE GENOMIC DNA]</scope>
    <source>
        <strain evidence="2">M3</strain>
    </source>
</reference>
<dbReference type="Proteomes" id="UP000027616">
    <property type="component" value="Chromosome I"/>
</dbReference>
<organism evidence="1 2">
    <name type="scientific">Mucinivorans hirudinis</name>
    <dbReference type="NCBI Taxonomy" id="1433126"/>
    <lineage>
        <taxon>Bacteria</taxon>
        <taxon>Pseudomonadati</taxon>
        <taxon>Bacteroidota</taxon>
        <taxon>Bacteroidia</taxon>
        <taxon>Bacteroidales</taxon>
        <taxon>Rikenellaceae</taxon>
        <taxon>Mucinivorans</taxon>
    </lineage>
</organism>
<sequence>MNFQELIDAYTERLDLYLSEIERVCRLSSEERKLQMPTSPSYLNEVIIPVYELLAAYMRKKRRTIKIPNPETYRPIKEYYRIKVGLQTVGGFSVPDGEDFSIYFTPLKSALPIGNRVKIENEEQLGEIIYTHLRNYKEM</sequence>
<proteinExistence type="predicted"/>
<evidence type="ECO:0000313" key="2">
    <source>
        <dbReference type="Proteomes" id="UP000027616"/>
    </source>
</evidence>